<keyword evidence="1" id="KW-0812">Transmembrane</keyword>
<accession>A0A6C0J403</accession>
<proteinExistence type="predicted"/>
<evidence type="ECO:0000313" key="2">
    <source>
        <dbReference type="EMBL" id="QHT98363.1"/>
    </source>
</evidence>
<protein>
    <submittedName>
        <fullName evidence="2">Uncharacterized protein</fullName>
    </submittedName>
</protein>
<name>A0A6C0J403_9ZZZZ</name>
<reference evidence="2" key="1">
    <citation type="journal article" date="2020" name="Nature">
        <title>Giant virus diversity and host interactions through global metagenomics.</title>
        <authorList>
            <person name="Schulz F."/>
            <person name="Roux S."/>
            <person name="Paez-Espino D."/>
            <person name="Jungbluth S."/>
            <person name="Walsh D.A."/>
            <person name="Denef V.J."/>
            <person name="McMahon K.D."/>
            <person name="Konstantinidis K.T."/>
            <person name="Eloe-Fadrosh E.A."/>
            <person name="Kyrpides N.C."/>
            <person name="Woyke T."/>
        </authorList>
    </citation>
    <scope>NUCLEOTIDE SEQUENCE</scope>
    <source>
        <strain evidence="2">GVMAG-M-3300025652-16</strain>
    </source>
</reference>
<keyword evidence="1" id="KW-1133">Transmembrane helix</keyword>
<organism evidence="2">
    <name type="scientific">viral metagenome</name>
    <dbReference type="NCBI Taxonomy" id="1070528"/>
    <lineage>
        <taxon>unclassified sequences</taxon>
        <taxon>metagenomes</taxon>
        <taxon>organismal metagenomes</taxon>
    </lineage>
</organism>
<evidence type="ECO:0000256" key="1">
    <source>
        <dbReference type="SAM" id="Phobius"/>
    </source>
</evidence>
<dbReference type="AlphaFoldDB" id="A0A6C0J403"/>
<feature type="transmembrane region" description="Helical" evidence="1">
    <location>
        <begin position="98"/>
        <end position="118"/>
    </location>
</feature>
<sequence length="151" mass="16883">MDEARHMVVEKPDGSVAIAFNQEVPPPEPPEPPPEIIRPRLRFRLLLEYHPVARALAYIFVLASGINLALYTRTIDIINFVLIVFTTGALHSNDSASITVIVFHGTCAGLMIVPFCVLRMWEQAIYQFSIAMMCITAFNTCNQIAEQLPNP</sequence>
<feature type="transmembrane region" description="Helical" evidence="1">
    <location>
        <begin position="52"/>
        <end position="70"/>
    </location>
</feature>
<dbReference type="EMBL" id="MN740292">
    <property type="protein sequence ID" value="QHT98363.1"/>
    <property type="molecule type" value="Genomic_DNA"/>
</dbReference>
<keyword evidence="1" id="KW-0472">Membrane</keyword>